<keyword evidence="3" id="KW-1185">Reference proteome</keyword>
<protein>
    <submittedName>
        <fullName evidence="2">Uncharacterized protein</fullName>
    </submittedName>
</protein>
<gene>
    <name evidence="2" type="ORF">AWU65_01735</name>
</gene>
<dbReference type="RefSeq" id="WP_063477321.1">
    <property type="nucleotide sequence ID" value="NZ_JBCMWP010000019.1"/>
</dbReference>
<dbReference type="AlphaFoldDB" id="A0A163G599"/>
<proteinExistence type="predicted"/>
<organism evidence="2 3">
    <name type="scientific">Paenibacillus glucanolyticus</name>
    <dbReference type="NCBI Taxonomy" id="59843"/>
    <lineage>
        <taxon>Bacteria</taxon>
        <taxon>Bacillati</taxon>
        <taxon>Bacillota</taxon>
        <taxon>Bacilli</taxon>
        <taxon>Bacillales</taxon>
        <taxon>Paenibacillaceae</taxon>
        <taxon>Paenibacillus</taxon>
    </lineage>
</organism>
<evidence type="ECO:0000256" key="1">
    <source>
        <dbReference type="SAM" id="Phobius"/>
    </source>
</evidence>
<evidence type="ECO:0000313" key="3">
    <source>
        <dbReference type="Proteomes" id="UP000076796"/>
    </source>
</evidence>
<accession>A0A163G599</accession>
<keyword evidence="1" id="KW-0472">Membrane</keyword>
<name>A0A163G599_9BACL</name>
<evidence type="ECO:0000313" key="2">
    <source>
        <dbReference type="EMBL" id="KZS44737.1"/>
    </source>
</evidence>
<feature type="transmembrane region" description="Helical" evidence="1">
    <location>
        <begin position="49"/>
        <end position="66"/>
    </location>
</feature>
<dbReference type="EMBL" id="LWMH01000001">
    <property type="protein sequence ID" value="KZS44737.1"/>
    <property type="molecule type" value="Genomic_DNA"/>
</dbReference>
<keyword evidence="1" id="KW-1133">Transmembrane helix</keyword>
<sequence length="172" mass="19726">MSKEELIALYPSEPSTLYIWLFGGLSILLFLFWLSLFLSEYVLAELKHVIGLVCAISFLCFLFSMLNHDSKEIPNHKEAVQAWKNENLPTYARMLPNEEIKYLYADINFNKAKVSVDSCVEVKVLEVDSVMVSETNEDKLVKVRLEGLSKYGIPEDTDYYIFFGSTETLSTK</sequence>
<dbReference type="Proteomes" id="UP000076796">
    <property type="component" value="Unassembled WGS sequence"/>
</dbReference>
<feature type="transmembrane region" description="Helical" evidence="1">
    <location>
        <begin position="17"/>
        <end position="37"/>
    </location>
</feature>
<comment type="caution">
    <text evidence="2">The sequence shown here is derived from an EMBL/GenBank/DDBJ whole genome shotgun (WGS) entry which is preliminary data.</text>
</comment>
<keyword evidence="1" id="KW-0812">Transmembrane</keyword>
<reference evidence="2" key="1">
    <citation type="journal article" date="2016" name="Genome Announc.">
        <title>Draft genomes of two strains of Paenibacillus glucanolyticus with capability to degrade lignocellulose.</title>
        <authorList>
            <person name="Mathews S.L."/>
            <person name="Pawlak J."/>
            <person name="Grunden A.M."/>
        </authorList>
    </citation>
    <scope>NUCLEOTIDE SEQUENCE [LARGE SCALE GENOMIC DNA]</scope>
    <source>
        <strain evidence="2">SLM1</strain>
    </source>
</reference>